<keyword evidence="1" id="KW-0472">Membrane</keyword>
<organism evidence="2 3">
    <name type="scientific">Burkholderia cepacia GG4</name>
    <dbReference type="NCBI Taxonomy" id="1009846"/>
    <lineage>
        <taxon>Bacteria</taxon>
        <taxon>Pseudomonadati</taxon>
        <taxon>Pseudomonadota</taxon>
        <taxon>Betaproteobacteria</taxon>
        <taxon>Burkholderiales</taxon>
        <taxon>Burkholderiaceae</taxon>
        <taxon>Burkholderia</taxon>
        <taxon>Burkholderia cepacia complex</taxon>
    </lineage>
</organism>
<evidence type="ECO:0000256" key="1">
    <source>
        <dbReference type="SAM" id="Phobius"/>
    </source>
</evidence>
<name>A0A9W3K449_BURCE</name>
<dbReference type="PROSITE" id="PS51257">
    <property type="entry name" value="PROKAR_LIPOPROTEIN"/>
    <property type="match status" value="1"/>
</dbReference>
<dbReference type="EMBL" id="CP003775">
    <property type="protein sequence ID" value="AFQ50413.1"/>
    <property type="molecule type" value="Genomic_DNA"/>
</dbReference>
<evidence type="ECO:0000313" key="3">
    <source>
        <dbReference type="Proteomes" id="UP000032866"/>
    </source>
</evidence>
<keyword evidence="1" id="KW-0812">Transmembrane</keyword>
<dbReference type="AlphaFoldDB" id="A0A9W3K449"/>
<reference evidence="2 3" key="1">
    <citation type="journal article" date="2012" name="J. Bacteriol.">
        <title>Complete Genome Sequence of Burkholderia sp. Strain GG4, a Betaproteobacterium That Reduces 3-Oxo-N-Acylhomoserine Lactones and Produces Different N-Acylhomoserine Lactones.</title>
        <authorList>
            <person name="Hong K.W."/>
            <person name="Koh C.L."/>
            <person name="Sam C.K."/>
            <person name="Yin W.F."/>
            <person name="Chan K.G."/>
        </authorList>
    </citation>
    <scope>NUCLEOTIDE SEQUENCE [LARGE SCALE GENOMIC DNA]</scope>
    <source>
        <strain evidence="2 3">GG4</strain>
    </source>
</reference>
<evidence type="ECO:0000313" key="2">
    <source>
        <dbReference type="EMBL" id="AFQ50413.1"/>
    </source>
</evidence>
<accession>A0A9W3K449</accession>
<dbReference type="RefSeq" id="WP_014899183.1">
    <property type="nucleotide sequence ID" value="NC_018514.1"/>
</dbReference>
<gene>
    <name evidence="2" type="ORF">GEM_4023</name>
</gene>
<protein>
    <submittedName>
        <fullName evidence="2">Lipoprotein</fullName>
    </submittedName>
</protein>
<sequence length="214" mass="23735">MGAKKVLSAQQTRETAVGLAGFALGLSFACLVVHMPGGSGEWASWAQAIGTVGAVIGAIWAAYHQTDHARKSAEKHERESDTRAYGLLQSIVLRLYSNTQSLASHLAKAQKQEDLSRRQRRRDEFDQLHTAIAELPVHVFPDFRSVTCLLDARQLSDEVLALAQDYASKEGMFSGIEKKEDPAPWQSFQERAMLIFEELSDGIKRIRLGVPEIE</sequence>
<dbReference type="KEGG" id="bct:GEM_4023"/>
<keyword evidence="1" id="KW-1133">Transmembrane helix</keyword>
<keyword evidence="2" id="KW-0449">Lipoprotein</keyword>
<dbReference type="Proteomes" id="UP000032866">
    <property type="component" value="Chromosome 2"/>
</dbReference>
<feature type="transmembrane region" description="Helical" evidence="1">
    <location>
        <begin position="42"/>
        <end position="63"/>
    </location>
</feature>
<feature type="transmembrane region" description="Helical" evidence="1">
    <location>
        <begin position="16"/>
        <end position="36"/>
    </location>
</feature>
<proteinExistence type="predicted"/>